<evidence type="ECO:0000256" key="1">
    <source>
        <dbReference type="ARBA" id="ARBA00008861"/>
    </source>
</evidence>
<dbReference type="OrthoDB" id="3262926at2759"/>
<proteinExistence type="inferred from homology"/>
<evidence type="ECO:0000256" key="2">
    <source>
        <dbReference type="ARBA" id="ARBA00022679"/>
    </source>
</evidence>
<evidence type="ECO:0000313" key="6">
    <source>
        <dbReference type="Proteomes" id="UP000235023"/>
    </source>
</evidence>
<dbReference type="AlphaFoldDB" id="A0A2J5I6D3"/>
<dbReference type="EMBL" id="KZ559504">
    <property type="protein sequence ID" value="PLN85531.1"/>
    <property type="molecule type" value="Genomic_DNA"/>
</dbReference>
<comment type="similarity">
    <text evidence="1">Belongs to the gamma-glutamylcyclotransferase family.</text>
</comment>
<protein>
    <recommendedName>
        <fullName evidence="3">Putative gamma-glutamylcyclotransferase</fullName>
    </recommendedName>
</protein>
<feature type="domain" description="Gamma-glutamylcyclotransferase AIG2-like" evidence="4">
    <location>
        <begin position="32"/>
        <end position="134"/>
    </location>
</feature>
<keyword evidence="2" id="KW-0808">Transferase</keyword>
<reference evidence="6" key="1">
    <citation type="submission" date="2017-12" db="EMBL/GenBank/DDBJ databases">
        <authorList>
            <consortium name="DOE Joint Genome Institute"/>
            <person name="Mondo S.J."/>
            <person name="Kjaerbolling I."/>
            <person name="Vesth T.C."/>
            <person name="Frisvad J.C."/>
            <person name="Nybo J.L."/>
            <person name="Theobald S."/>
            <person name="Kuo A."/>
            <person name="Bowyer P."/>
            <person name="Matsuda Y."/>
            <person name="Lyhne E.K."/>
            <person name="Kogle M.E."/>
            <person name="Clum A."/>
            <person name="Lipzen A."/>
            <person name="Salamov A."/>
            <person name="Ngan C.Y."/>
            <person name="Daum C."/>
            <person name="Chiniquy J."/>
            <person name="Barry K."/>
            <person name="LaButti K."/>
            <person name="Haridas S."/>
            <person name="Simmons B.A."/>
            <person name="Magnuson J.K."/>
            <person name="Mortensen U.H."/>
            <person name="Larsen T.O."/>
            <person name="Grigoriev I.V."/>
            <person name="Baker S.E."/>
            <person name="Andersen M.R."/>
            <person name="Nordberg H.P."/>
            <person name="Cantor M.N."/>
            <person name="Hua S.X."/>
        </authorList>
    </citation>
    <scope>NUCLEOTIDE SEQUENCE [LARGE SCALE GENOMIC DNA]</scope>
    <source>
        <strain evidence="6">IBT 19404</strain>
    </source>
</reference>
<dbReference type="SUPFAM" id="SSF110857">
    <property type="entry name" value="Gamma-glutamyl cyclotransferase-like"/>
    <property type="match status" value="1"/>
</dbReference>
<dbReference type="InterPro" id="IPR045038">
    <property type="entry name" value="AIG2-like"/>
</dbReference>
<dbReference type="InterPro" id="IPR036568">
    <property type="entry name" value="GGCT-like_sf"/>
</dbReference>
<sequence>MPCEQTDNLLQIPHTFVDRPSAPTGPAPTGPYFFYGTLTDPCLVRELLELDHEPEFRPAYIEGYECKLWGPYPALVGAPGSTVEGAVYQVTTEKHAARLAAYETVNYRADPCCIYYRDGEEPAQDTGYTFIFAGNRKDVTEGVFDLTIWLGRKGRSQS</sequence>
<dbReference type="CDD" id="cd06661">
    <property type="entry name" value="GGCT_like"/>
    <property type="match status" value="1"/>
</dbReference>
<dbReference type="Pfam" id="PF06094">
    <property type="entry name" value="GGACT"/>
    <property type="match status" value="1"/>
</dbReference>
<gene>
    <name evidence="5" type="ORF">BDW42DRAFT_190813</name>
</gene>
<evidence type="ECO:0000259" key="4">
    <source>
        <dbReference type="Pfam" id="PF06094"/>
    </source>
</evidence>
<evidence type="ECO:0000313" key="5">
    <source>
        <dbReference type="EMBL" id="PLN85531.1"/>
    </source>
</evidence>
<dbReference type="Gene3D" id="3.10.490.10">
    <property type="entry name" value="Gamma-glutamyl cyclotransferase-like"/>
    <property type="match status" value="1"/>
</dbReference>
<dbReference type="GO" id="GO:0016740">
    <property type="term" value="F:transferase activity"/>
    <property type="evidence" value="ECO:0007669"/>
    <property type="project" value="UniProtKB-KW"/>
</dbReference>
<dbReference type="PANTHER" id="PTHR31544">
    <property type="entry name" value="AIG2-LIKE PROTEIN D"/>
    <property type="match status" value="1"/>
</dbReference>
<organism evidence="5 6">
    <name type="scientific">Aspergillus taichungensis</name>
    <dbReference type="NCBI Taxonomy" id="482145"/>
    <lineage>
        <taxon>Eukaryota</taxon>
        <taxon>Fungi</taxon>
        <taxon>Dikarya</taxon>
        <taxon>Ascomycota</taxon>
        <taxon>Pezizomycotina</taxon>
        <taxon>Eurotiomycetes</taxon>
        <taxon>Eurotiomycetidae</taxon>
        <taxon>Eurotiales</taxon>
        <taxon>Aspergillaceae</taxon>
        <taxon>Aspergillus</taxon>
        <taxon>Aspergillus subgen. Circumdati</taxon>
    </lineage>
</organism>
<dbReference type="InterPro" id="IPR009288">
    <property type="entry name" value="AIG2-like_dom"/>
</dbReference>
<keyword evidence="6" id="KW-1185">Reference proteome</keyword>
<dbReference type="Proteomes" id="UP000235023">
    <property type="component" value="Unassembled WGS sequence"/>
</dbReference>
<name>A0A2J5I6D3_9EURO</name>
<evidence type="ECO:0000256" key="3">
    <source>
        <dbReference type="ARBA" id="ARBA00030602"/>
    </source>
</evidence>
<dbReference type="InterPro" id="IPR013024">
    <property type="entry name" value="GGCT-like"/>
</dbReference>
<accession>A0A2J5I6D3</accession>
<dbReference type="PANTHER" id="PTHR31544:SF4">
    <property type="entry name" value="GAMMA-GLUTAMYLCYCLOTRANSFERASE-RELATED"/>
    <property type="match status" value="1"/>
</dbReference>